<proteinExistence type="predicted"/>
<dbReference type="EMBL" id="GBXM01040676">
    <property type="protein sequence ID" value="JAH67901.1"/>
    <property type="molecule type" value="Transcribed_RNA"/>
</dbReference>
<evidence type="ECO:0000313" key="1">
    <source>
        <dbReference type="EMBL" id="JAH67901.1"/>
    </source>
</evidence>
<reference evidence="1" key="1">
    <citation type="submission" date="2014-11" db="EMBL/GenBank/DDBJ databases">
        <authorList>
            <person name="Amaro Gonzalez C."/>
        </authorList>
    </citation>
    <scope>NUCLEOTIDE SEQUENCE</scope>
</reference>
<organism evidence="1">
    <name type="scientific">Anguilla anguilla</name>
    <name type="common">European freshwater eel</name>
    <name type="synonym">Muraena anguilla</name>
    <dbReference type="NCBI Taxonomy" id="7936"/>
    <lineage>
        <taxon>Eukaryota</taxon>
        <taxon>Metazoa</taxon>
        <taxon>Chordata</taxon>
        <taxon>Craniata</taxon>
        <taxon>Vertebrata</taxon>
        <taxon>Euteleostomi</taxon>
        <taxon>Actinopterygii</taxon>
        <taxon>Neopterygii</taxon>
        <taxon>Teleostei</taxon>
        <taxon>Anguilliformes</taxon>
        <taxon>Anguillidae</taxon>
        <taxon>Anguilla</taxon>
    </lineage>
</organism>
<name>A0A0E9UQ78_ANGAN</name>
<sequence length="30" mass="3812">MKCCKYCLSQPREREREFVWEKREIESQGY</sequence>
<dbReference type="AlphaFoldDB" id="A0A0E9UQ78"/>
<accession>A0A0E9UQ78</accession>
<protein>
    <submittedName>
        <fullName evidence="1">Uncharacterized protein</fullName>
    </submittedName>
</protein>
<reference evidence="1" key="2">
    <citation type="journal article" date="2015" name="Fish Shellfish Immunol.">
        <title>Early steps in the European eel (Anguilla anguilla)-Vibrio vulnificus interaction in the gills: Role of the RtxA13 toxin.</title>
        <authorList>
            <person name="Callol A."/>
            <person name="Pajuelo D."/>
            <person name="Ebbesson L."/>
            <person name="Teles M."/>
            <person name="MacKenzie S."/>
            <person name="Amaro C."/>
        </authorList>
    </citation>
    <scope>NUCLEOTIDE SEQUENCE</scope>
</reference>